<proteinExistence type="predicted"/>
<dbReference type="EMBL" id="PDND01000080">
    <property type="protein sequence ID" value="PGH32841.1"/>
    <property type="molecule type" value="Genomic_DNA"/>
</dbReference>
<sequence>MGNLVSVKKLSRTGTRTGTRNSHRRISGNRNGTSVKPFLMWMKPWQGGDDIDAGNKIMHNYRLVQAGAGQIRRLCHGTAMWRCVIYGLGTGLLTRPDQVMQDVHRPINSQVSDTSLLAHHKH</sequence>
<comment type="caution">
    <text evidence="2">The sequence shown here is derived from an EMBL/GenBank/DDBJ whole genome shotgun (WGS) entry which is preliminary data.</text>
</comment>
<organism evidence="2 3">
    <name type="scientific">[Emmonsia] crescens</name>
    <dbReference type="NCBI Taxonomy" id="73230"/>
    <lineage>
        <taxon>Eukaryota</taxon>
        <taxon>Fungi</taxon>
        <taxon>Dikarya</taxon>
        <taxon>Ascomycota</taxon>
        <taxon>Pezizomycotina</taxon>
        <taxon>Eurotiomycetes</taxon>
        <taxon>Eurotiomycetidae</taxon>
        <taxon>Onygenales</taxon>
        <taxon>Ajellomycetaceae</taxon>
        <taxon>Emergomyces</taxon>
    </lineage>
</organism>
<protein>
    <submittedName>
        <fullName evidence="2">Uncharacterized protein</fullName>
    </submittedName>
</protein>
<evidence type="ECO:0000313" key="2">
    <source>
        <dbReference type="EMBL" id="PGH32841.1"/>
    </source>
</evidence>
<keyword evidence="3" id="KW-1185">Reference proteome</keyword>
<dbReference type="Proteomes" id="UP000226031">
    <property type="component" value="Unassembled WGS sequence"/>
</dbReference>
<dbReference type="AlphaFoldDB" id="A0A2B7ZHI4"/>
<reference evidence="2 3" key="1">
    <citation type="submission" date="2017-10" db="EMBL/GenBank/DDBJ databases">
        <title>Comparative genomics in systemic dimorphic fungi from Ajellomycetaceae.</title>
        <authorList>
            <person name="Munoz J.F."/>
            <person name="Mcewen J.G."/>
            <person name="Clay O.K."/>
            <person name="Cuomo C.A."/>
        </authorList>
    </citation>
    <scope>NUCLEOTIDE SEQUENCE [LARGE SCALE GENOMIC DNA]</scope>
    <source>
        <strain evidence="2 3">UAMH4076</strain>
    </source>
</reference>
<evidence type="ECO:0000256" key="1">
    <source>
        <dbReference type="SAM" id="MobiDB-lite"/>
    </source>
</evidence>
<accession>A0A2B7ZHI4</accession>
<feature type="region of interest" description="Disordered" evidence="1">
    <location>
        <begin position="1"/>
        <end position="31"/>
    </location>
</feature>
<name>A0A2B7ZHI4_9EURO</name>
<gene>
    <name evidence="2" type="ORF">GX50_04381</name>
</gene>
<evidence type="ECO:0000313" key="3">
    <source>
        <dbReference type="Proteomes" id="UP000226031"/>
    </source>
</evidence>